<dbReference type="NCBIfam" id="TIGR02436">
    <property type="entry name" value="four helix bundle protein"/>
    <property type="match status" value="1"/>
</dbReference>
<evidence type="ECO:0000313" key="1">
    <source>
        <dbReference type="EMBL" id="PRR79440.1"/>
    </source>
</evidence>
<dbReference type="Gene3D" id="1.20.1440.60">
    <property type="entry name" value="23S rRNA-intervening sequence"/>
    <property type="match status" value="1"/>
</dbReference>
<reference evidence="1 2" key="1">
    <citation type="submission" date="2018-03" db="EMBL/GenBank/DDBJ databases">
        <title>Genome sequence of Clostridium vincentii DSM 10228.</title>
        <authorList>
            <person name="Poehlein A."/>
            <person name="Daniel R."/>
        </authorList>
    </citation>
    <scope>NUCLEOTIDE SEQUENCE [LARGE SCALE GENOMIC DNA]</scope>
    <source>
        <strain evidence="1 2">DSM 10228</strain>
    </source>
</reference>
<dbReference type="OrthoDB" id="285993at2"/>
<dbReference type="SUPFAM" id="SSF158446">
    <property type="entry name" value="IVS-encoded protein-like"/>
    <property type="match status" value="1"/>
</dbReference>
<dbReference type="PANTHER" id="PTHR38471">
    <property type="entry name" value="FOUR HELIX BUNDLE PROTEIN"/>
    <property type="match status" value="1"/>
</dbReference>
<dbReference type="PIRSF" id="PIRSF035652">
    <property type="entry name" value="CHP02436"/>
    <property type="match status" value="1"/>
</dbReference>
<evidence type="ECO:0000313" key="2">
    <source>
        <dbReference type="Proteomes" id="UP000239471"/>
    </source>
</evidence>
<comment type="caution">
    <text evidence="1">The sequence shown here is derived from an EMBL/GenBank/DDBJ whole genome shotgun (WGS) entry which is preliminary data.</text>
</comment>
<gene>
    <name evidence="1" type="ORF">CLVI_33700</name>
</gene>
<dbReference type="RefSeq" id="WP_106061321.1">
    <property type="nucleotide sequence ID" value="NZ_PVXQ01000066.1"/>
</dbReference>
<protein>
    <recommendedName>
        <fullName evidence="3">Four helix bundle protein</fullName>
    </recommendedName>
</protein>
<evidence type="ECO:0008006" key="3">
    <source>
        <dbReference type="Google" id="ProtNLM"/>
    </source>
</evidence>
<sequence length="122" mass="14114">MKESLVYEKSFKFAMRIVNLYKYLCKQKNEYILSKQVLRSGTSIGANVKEALQSQSKKDFLSKINISLKEASEINYWLKLLVATNYIDNNISKDILNECNELNKILTSIVKTTKQNLNKVEN</sequence>
<proteinExistence type="predicted"/>
<name>A0A2T0B6C5_9CLOT</name>
<organism evidence="1 2">
    <name type="scientific">Clostridium vincentii</name>
    <dbReference type="NCBI Taxonomy" id="52704"/>
    <lineage>
        <taxon>Bacteria</taxon>
        <taxon>Bacillati</taxon>
        <taxon>Bacillota</taxon>
        <taxon>Clostridia</taxon>
        <taxon>Eubacteriales</taxon>
        <taxon>Clostridiaceae</taxon>
        <taxon>Clostridium</taxon>
    </lineage>
</organism>
<dbReference type="PANTHER" id="PTHR38471:SF2">
    <property type="entry name" value="FOUR HELIX BUNDLE PROTEIN"/>
    <property type="match status" value="1"/>
</dbReference>
<accession>A0A2T0B6C5</accession>
<dbReference type="EMBL" id="PVXQ01000066">
    <property type="protein sequence ID" value="PRR79440.1"/>
    <property type="molecule type" value="Genomic_DNA"/>
</dbReference>
<dbReference type="AlphaFoldDB" id="A0A2T0B6C5"/>
<dbReference type="Proteomes" id="UP000239471">
    <property type="component" value="Unassembled WGS sequence"/>
</dbReference>
<keyword evidence="2" id="KW-1185">Reference proteome</keyword>
<dbReference type="InterPro" id="IPR036583">
    <property type="entry name" value="23S_rRNA_IVS_sf"/>
</dbReference>
<dbReference type="Pfam" id="PF05635">
    <property type="entry name" value="23S_rRNA_IVP"/>
    <property type="match status" value="1"/>
</dbReference>
<dbReference type="InterPro" id="IPR012657">
    <property type="entry name" value="23S_rRNA-intervening_sequence"/>
</dbReference>